<gene>
    <name evidence="1" type="ORF">RRG08_043784</name>
</gene>
<accession>A0AAE1D9V8</accession>
<evidence type="ECO:0000313" key="2">
    <source>
        <dbReference type="Proteomes" id="UP001283361"/>
    </source>
</evidence>
<sequence>MSYNYTSLTHSLLSCHTIILASGIRSAPDYVLSQSYVKPLEFVTLSVPTPSDHQYVTLFPHSTSPQHVTLSVPTPHVHQFLNRSTESTPP</sequence>
<comment type="caution">
    <text evidence="1">The sequence shown here is derived from an EMBL/GenBank/DDBJ whole genome shotgun (WGS) entry which is preliminary data.</text>
</comment>
<dbReference type="Proteomes" id="UP001283361">
    <property type="component" value="Unassembled WGS sequence"/>
</dbReference>
<evidence type="ECO:0000313" key="1">
    <source>
        <dbReference type="EMBL" id="KAK3762706.1"/>
    </source>
</evidence>
<proteinExistence type="predicted"/>
<organism evidence="1 2">
    <name type="scientific">Elysia crispata</name>
    <name type="common">lettuce slug</name>
    <dbReference type="NCBI Taxonomy" id="231223"/>
    <lineage>
        <taxon>Eukaryota</taxon>
        <taxon>Metazoa</taxon>
        <taxon>Spiralia</taxon>
        <taxon>Lophotrochozoa</taxon>
        <taxon>Mollusca</taxon>
        <taxon>Gastropoda</taxon>
        <taxon>Heterobranchia</taxon>
        <taxon>Euthyneura</taxon>
        <taxon>Panpulmonata</taxon>
        <taxon>Sacoglossa</taxon>
        <taxon>Placobranchoidea</taxon>
        <taxon>Plakobranchidae</taxon>
        <taxon>Elysia</taxon>
    </lineage>
</organism>
<dbReference type="AlphaFoldDB" id="A0AAE1D9V8"/>
<keyword evidence="2" id="KW-1185">Reference proteome</keyword>
<name>A0AAE1D9V8_9GAST</name>
<reference evidence="1" key="1">
    <citation type="journal article" date="2023" name="G3 (Bethesda)">
        <title>A reference genome for the long-term kleptoplast-retaining sea slug Elysia crispata morphotype clarki.</title>
        <authorList>
            <person name="Eastman K.E."/>
            <person name="Pendleton A.L."/>
            <person name="Shaikh M.A."/>
            <person name="Suttiyut T."/>
            <person name="Ogas R."/>
            <person name="Tomko P."/>
            <person name="Gavelis G."/>
            <person name="Widhalm J.R."/>
            <person name="Wisecaver J.H."/>
        </authorList>
    </citation>
    <scope>NUCLEOTIDE SEQUENCE</scope>
    <source>
        <strain evidence="1">ECLA1</strain>
    </source>
</reference>
<protein>
    <submittedName>
        <fullName evidence="1">Uncharacterized protein</fullName>
    </submittedName>
</protein>
<dbReference type="EMBL" id="JAWDGP010004660">
    <property type="protein sequence ID" value="KAK3762706.1"/>
    <property type="molecule type" value="Genomic_DNA"/>
</dbReference>